<organism evidence="1 2">
    <name type="scientific">Lophiotrema nucula</name>
    <dbReference type="NCBI Taxonomy" id="690887"/>
    <lineage>
        <taxon>Eukaryota</taxon>
        <taxon>Fungi</taxon>
        <taxon>Dikarya</taxon>
        <taxon>Ascomycota</taxon>
        <taxon>Pezizomycotina</taxon>
        <taxon>Dothideomycetes</taxon>
        <taxon>Pleosporomycetidae</taxon>
        <taxon>Pleosporales</taxon>
        <taxon>Lophiotremataceae</taxon>
        <taxon>Lophiotrema</taxon>
    </lineage>
</organism>
<keyword evidence="2" id="KW-1185">Reference proteome</keyword>
<name>A0A6A5Z4F6_9PLEO</name>
<accession>A0A6A5Z4F6</accession>
<sequence length="240" mass="26726">MAAAAQPLPSLAELLAGLVTLARQNHEVDVLGMPRGVTGYFFSTPTDATAAERFVRSPVRDSDRDIIAYLIKYHKPEADDHYGTVKLTMAPWPGTYWTTTLQDLAWALKDHPFAIDVDANEFAHDSINNLTQDGFFQLQAQVLEVILRAPHLIAEPKAAVIMIKMLYRSADENAPYAQLRMALEALGKVSMFEDIYDAIEPALDWFYDRYSLHGGGSPGLALAEVGTWTKMRLAGEDWIE</sequence>
<protein>
    <submittedName>
        <fullName evidence="1">Uncharacterized protein</fullName>
    </submittedName>
</protein>
<proteinExistence type="predicted"/>
<gene>
    <name evidence="1" type="ORF">BDV96DRAFT_648173</name>
</gene>
<evidence type="ECO:0000313" key="2">
    <source>
        <dbReference type="Proteomes" id="UP000799770"/>
    </source>
</evidence>
<reference evidence="1" key="1">
    <citation type="journal article" date="2020" name="Stud. Mycol.">
        <title>101 Dothideomycetes genomes: a test case for predicting lifestyles and emergence of pathogens.</title>
        <authorList>
            <person name="Haridas S."/>
            <person name="Albert R."/>
            <person name="Binder M."/>
            <person name="Bloem J."/>
            <person name="Labutti K."/>
            <person name="Salamov A."/>
            <person name="Andreopoulos B."/>
            <person name="Baker S."/>
            <person name="Barry K."/>
            <person name="Bills G."/>
            <person name="Bluhm B."/>
            <person name="Cannon C."/>
            <person name="Castanera R."/>
            <person name="Culley D."/>
            <person name="Daum C."/>
            <person name="Ezra D."/>
            <person name="Gonzalez J."/>
            <person name="Henrissat B."/>
            <person name="Kuo A."/>
            <person name="Liang C."/>
            <person name="Lipzen A."/>
            <person name="Lutzoni F."/>
            <person name="Magnuson J."/>
            <person name="Mondo S."/>
            <person name="Nolan M."/>
            <person name="Ohm R."/>
            <person name="Pangilinan J."/>
            <person name="Park H.-J."/>
            <person name="Ramirez L."/>
            <person name="Alfaro M."/>
            <person name="Sun H."/>
            <person name="Tritt A."/>
            <person name="Yoshinaga Y."/>
            <person name="Zwiers L.-H."/>
            <person name="Turgeon B."/>
            <person name="Goodwin S."/>
            <person name="Spatafora J."/>
            <person name="Crous P."/>
            <person name="Grigoriev I."/>
        </authorList>
    </citation>
    <scope>NUCLEOTIDE SEQUENCE</scope>
    <source>
        <strain evidence="1">CBS 627.86</strain>
    </source>
</reference>
<dbReference type="Proteomes" id="UP000799770">
    <property type="component" value="Unassembled WGS sequence"/>
</dbReference>
<dbReference type="AlphaFoldDB" id="A0A6A5Z4F6"/>
<evidence type="ECO:0000313" key="1">
    <source>
        <dbReference type="EMBL" id="KAF2113201.1"/>
    </source>
</evidence>
<dbReference type="EMBL" id="ML977328">
    <property type="protein sequence ID" value="KAF2113201.1"/>
    <property type="molecule type" value="Genomic_DNA"/>
</dbReference>